<dbReference type="RefSeq" id="WP_217647669.1">
    <property type="nucleotide sequence ID" value="NZ_FPBV01000004.1"/>
</dbReference>
<sequence length="345" mass="38438">MNMRIRGVTYDVGTPVINGGLTRENLPLDVVEREMRVIAEELHCNAVRITGQDIGRLKLAADAASRQGLAVWLSPVLHNADEQETFRHTTEAASVCEELRKSGNQVVLVVGCELSVFMSGVIPGDSMLDRLGVLFDPSRWTADLFANGSPEERLNAFLARTAKEARRHFGGPVTYASGLWEDVDWDPFDFVGIDAYRDGSNADRFRDIIRNYRRFGKPVIVTEFGCCTYVGAENLGGMGWMVVDRAATPWRLSKPLVRDESVQARYLTEMLDLFEGEGVDGAFIYTFVSPSYPSSDDPIYDLDTASYSLVRTWPAGNDSASRHSSWERKEAFHAVADRFGQYAAE</sequence>
<dbReference type="SUPFAM" id="SSF51445">
    <property type="entry name" value="(Trans)glycosidases"/>
    <property type="match status" value="1"/>
</dbReference>
<gene>
    <name evidence="1" type="ORF">SAMN05421543_104162</name>
</gene>
<dbReference type="EMBL" id="FPBV01000004">
    <property type="protein sequence ID" value="SFU59308.1"/>
    <property type="molecule type" value="Genomic_DNA"/>
</dbReference>
<dbReference type="Gene3D" id="3.20.20.80">
    <property type="entry name" value="Glycosidases"/>
    <property type="match status" value="1"/>
</dbReference>
<accession>A0A1I7HEZ2</accession>
<dbReference type="Proteomes" id="UP000183508">
    <property type="component" value="Unassembled WGS sequence"/>
</dbReference>
<evidence type="ECO:0000313" key="2">
    <source>
        <dbReference type="Proteomes" id="UP000183508"/>
    </source>
</evidence>
<name>A0A1I7HEZ2_9BACL</name>
<organism evidence="1 2">
    <name type="scientific">Alicyclobacillus macrosporangiidus</name>
    <dbReference type="NCBI Taxonomy" id="392015"/>
    <lineage>
        <taxon>Bacteria</taxon>
        <taxon>Bacillati</taxon>
        <taxon>Bacillota</taxon>
        <taxon>Bacilli</taxon>
        <taxon>Bacillales</taxon>
        <taxon>Alicyclobacillaceae</taxon>
        <taxon>Alicyclobacillus</taxon>
    </lineage>
</organism>
<dbReference type="STRING" id="392015.SAMN05421543_104162"/>
<dbReference type="InterPro" id="IPR017853">
    <property type="entry name" value="GH"/>
</dbReference>
<keyword evidence="2" id="KW-1185">Reference proteome</keyword>
<dbReference type="AlphaFoldDB" id="A0A1I7HEZ2"/>
<evidence type="ECO:0008006" key="3">
    <source>
        <dbReference type="Google" id="ProtNLM"/>
    </source>
</evidence>
<protein>
    <recommendedName>
        <fullName evidence="3">Abortive infection protein</fullName>
    </recommendedName>
</protein>
<evidence type="ECO:0000313" key="1">
    <source>
        <dbReference type="EMBL" id="SFU59308.1"/>
    </source>
</evidence>
<reference evidence="2" key="1">
    <citation type="submission" date="2016-10" db="EMBL/GenBank/DDBJ databases">
        <authorList>
            <person name="Varghese N."/>
        </authorList>
    </citation>
    <scope>NUCLEOTIDE SEQUENCE [LARGE SCALE GENOMIC DNA]</scope>
    <source>
        <strain evidence="2">DSM 17980</strain>
    </source>
</reference>
<proteinExistence type="predicted"/>